<proteinExistence type="predicted"/>
<dbReference type="GO" id="GO:0000077">
    <property type="term" value="P:DNA damage checkpoint signaling"/>
    <property type="evidence" value="ECO:0007669"/>
    <property type="project" value="TreeGrafter"/>
</dbReference>
<comment type="caution">
    <text evidence="2">The sequence shown here is derived from an EMBL/GenBank/DDBJ whole genome shotgun (WGS) entry which is preliminary data.</text>
</comment>
<dbReference type="GO" id="GO:0006281">
    <property type="term" value="P:DNA repair"/>
    <property type="evidence" value="ECO:0007669"/>
    <property type="project" value="TreeGrafter"/>
</dbReference>
<evidence type="ECO:0000259" key="1">
    <source>
        <dbReference type="Pfam" id="PF02259"/>
    </source>
</evidence>
<dbReference type="GO" id="GO:0005694">
    <property type="term" value="C:chromosome"/>
    <property type="evidence" value="ECO:0007669"/>
    <property type="project" value="TreeGrafter"/>
</dbReference>
<dbReference type="PANTHER" id="PTHR11139">
    <property type="entry name" value="ATAXIA TELANGIECTASIA MUTATED ATM -RELATED"/>
    <property type="match status" value="1"/>
</dbReference>
<protein>
    <recommendedName>
        <fullName evidence="1">PIK-related kinase FAT domain-containing protein</fullName>
    </recommendedName>
</protein>
<accession>A0A8H5HTD5</accession>
<dbReference type="EMBL" id="JAACJN010000023">
    <property type="protein sequence ID" value="KAF5389251.1"/>
    <property type="molecule type" value="Genomic_DNA"/>
</dbReference>
<dbReference type="OrthoDB" id="381190at2759"/>
<dbReference type="Proteomes" id="UP000518752">
    <property type="component" value="Unassembled WGS sequence"/>
</dbReference>
<dbReference type="GO" id="GO:0005634">
    <property type="term" value="C:nucleus"/>
    <property type="evidence" value="ECO:0007669"/>
    <property type="project" value="TreeGrafter"/>
</dbReference>
<evidence type="ECO:0000313" key="3">
    <source>
        <dbReference type="Proteomes" id="UP000518752"/>
    </source>
</evidence>
<sequence>MNFESRIVTLRTQNRKYHDLPAYYERLHELYAALDEGMEGISTMILSPTLEHQIRHHESSGHWTSAQSCWEVRLQQSPDNVEYHLGLLCCLWNLGHYDTLRIHIESAWMVGAWDDVQSIIDLPDVTKSQVVIGRLLLAMRTQDSTAINQALTNARLVLGGPIAAARPSNYRRSYEAMLDLHLTHELETIYTGISTLPQRTARVNPALENLSELLGKVAGGQIKYHFAHLSNKGANP</sequence>
<dbReference type="AlphaFoldDB" id="A0A8H5HTD5"/>
<organism evidence="2 3">
    <name type="scientific">Collybiopsis confluens</name>
    <dbReference type="NCBI Taxonomy" id="2823264"/>
    <lineage>
        <taxon>Eukaryota</taxon>
        <taxon>Fungi</taxon>
        <taxon>Dikarya</taxon>
        <taxon>Basidiomycota</taxon>
        <taxon>Agaricomycotina</taxon>
        <taxon>Agaricomycetes</taxon>
        <taxon>Agaricomycetidae</taxon>
        <taxon>Agaricales</taxon>
        <taxon>Marasmiineae</taxon>
        <taxon>Omphalotaceae</taxon>
        <taxon>Collybiopsis</taxon>
    </lineage>
</organism>
<dbReference type="Pfam" id="PF02259">
    <property type="entry name" value="FAT"/>
    <property type="match status" value="1"/>
</dbReference>
<evidence type="ECO:0000313" key="2">
    <source>
        <dbReference type="EMBL" id="KAF5389251.1"/>
    </source>
</evidence>
<dbReference type="GO" id="GO:0004674">
    <property type="term" value="F:protein serine/threonine kinase activity"/>
    <property type="evidence" value="ECO:0007669"/>
    <property type="project" value="TreeGrafter"/>
</dbReference>
<dbReference type="InterPro" id="IPR003151">
    <property type="entry name" value="PIK-rel_kinase_FAT"/>
</dbReference>
<name>A0A8H5HTD5_9AGAR</name>
<reference evidence="2 3" key="1">
    <citation type="journal article" date="2020" name="ISME J.">
        <title>Uncovering the hidden diversity of litter-decomposition mechanisms in mushroom-forming fungi.</title>
        <authorList>
            <person name="Floudas D."/>
            <person name="Bentzer J."/>
            <person name="Ahren D."/>
            <person name="Johansson T."/>
            <person name="Persson P."/>
            <person name="Tunlid A."/>
        </authorList>
    </citation>
    <scope>NUCLEOTIDE SEQUENCE [LARGE SCALE GENOMIC DNA]</scope>
    <source>
        <strain evidence="2 3">CBS 406.79</strain>
    </source>
</reference>
<feature type="domain" description="PIK-related kinase FAT" evidence="1">
    <location>
        <begin position="102"/>
        <end position="191"/>
    </location>
</feature>
<keyword evidence="3" id="KW-1185">Reference proteome</keyword>
<dbReference type="GO" id="GO:0000723">
    <property type="term" value="P:telomere maintenance"/>
    <property type="evidence" value="ECO:0007669"/>
    <property type="project" value="TreeGrafter"/>
</dbReference>
<dbReference type="PANTHER" id="PTHR11139:SF125">
    <property type="entry name" value="SERINE_THREONINE-PROTEIN KINASE MEC1"/>
    <property type="match status" value="1"/>
</dbReference>
<gene>
    <name evidence="2" type="ORF">D9757_003511</name>
</gene>
<dbReference type="InterPro" id="IPR050517">
    <property type="entry name" value="DDR_Repair_Kinase"/>
</dbReference>